<gene>
    <name evidence="1" type="ORF">F444_13887</name>
</gene>
<dbReference type="EMBL" id="ANJA01002532">
    <property type="protein sequence ID" value="ETO69554.1"/>
    <property type="molecule type" value="Genomic_DNA"/>
</dbReference>
<reference evidence="1 2" key="1">
    <citation type="submission" date="2013-11" db="EMBL/GenBank/DDBJ databases">
        <title>The Genome Sequence of Phytophthora parasitica P1976.</title>
        <authorList>
            <consortium name="The Broad Institute Genomics Platform"/>
            <person name="Russ C."/>
            <person name="Tyler B."/>
            <person name="Panabieres F."/>
            <person name="Shan W."/>
            <person name="Tripathy S."/>
            <person name="Grunwald N."/>
            <person name="Machado M."/>
            <person name="Johnson C.S."/>
            <person name="Walker B."/>
            <person name="Young S."/>
            <person name="Zeng Q."/>
            <person name="Gargeya S."/>
            <person name="Fitzgerald M."/>
            <person name="Haas B."/>
            <person name="Abouelleil A."/>
            <person name="Allen A.W."/>
            <person name="Alvarado L."/>
            <person name="Arachchi H.M."/>
            <person name="Berlin A.M."/>
            <person name="Chapman S.B."/>
            <person name="Gainer-Dewar J."/>
            <person name="Goldberg J."/>
            <person name="Griggs A."/>
            <person name="Gujja S."/>
            <person name="Hansen M."/>
            <person name="Howarth C."/>
            <person name="Imamovic A."/>
            <person name="Ireland A."/>
            <person name="Larimer J."/>
            <person name="McCowan C."/>
            <person name="Murphy C."/>
            <person name="Pearson M."/>
            <person name="Poon T.W."/>
            <person name="Priest M."/>
            <person name="Roberts A."/>
            <person name="Saif S."/>
            <person name="Shea T."/>
            <person name="Sisk P."/>
            <person name="Sykes S."/>
            <person name="Wortman J."/>
            <person name="Nusbaum C."/>
            <person name="Birren B."/>
        </authorList>
    </citation>
    <scope>NUCLEOTIDE SEQUENCE [LARGE SCALE GENOMIC DNA]</scope>
    <source>
        <strain evidence="1 2">P1976</strain>
    </source>
</reference>
<evidence type="ECO:0000313" key="1">
    <source>
        <dbReference type="EMBL" id="ETO69554.1"/>
    </source>
</evidence>
<evidence type="ECO:0000313" key="2">
    <source>
        <dbReference type="Proteomes" id="UP000028582"/>
    </source>
</evidence>
<organism evidence="1 2">
    <name type="scientific">Phytophthora nicotianae P1976</name>
    <dbReference type="NCBI Taxonomy" id="1317066"/>
    <lineage>
        <taxon>Eukaryota</taxon>
        <taxon>Sar</taxon>
        <taxon>Stramenopiles</taxon>
        <taxon>Oomycota</taxon>
        <taxon>Peronosporomycetes</taxon>
        <taxon>Peronosporales</taxon>
        <taxon>Peronosporaceae</taxon>
        <taxon>Phytophthora</taxon>
    </lineage>
</organism>
<name>A0A080ZSE3_PHYNI</name>
<dbReference type="Proteomes" id="UP000028582">
    <property type="component" value="Unassembled WGS sequence"/>
</dbReference>
<sequence length="85" mass="9002">MFGAMAGVMGYLPWPEICTASRQRPCISVSISTLTNGSVRCHVRGFNLELRAAFVSSPCSTAVPQLVDTTPDTALALGTVILVVF</sequence>
<comment type="caution">
    <text evidence="1">The sequence shown here is derived from an EMBL/GenBank/DDBJ whole genome shotgun (WGS) entry which is preliminary data.</text>
</comment>
<accession>A0A080ZSE3</accession>
<protein>
    <submittedName>
        <fullName evidence="1">Uncharacterized protein</fullName>
    </submittedName>
</protein>
<proteinExistence type="predicted"/>
<dbReference type="AlphaFoldDB" id="A0A080ZSE3"/>